<dbReference type="Pfam" id="PF02452">
    <property type="entry name" value="PemK_toxin"/>
    <property type="match status" value="1"/>
</dbReference>
<dbReference type="GO" id="GO:0003677">
    <property type="term" value="F:DNA binding"/>
    <property type="evidence" value="ECO:0007669"/>
    <property type="project" value="InterPro"/>
</dbReference>
<proteinExistence type="predicted"/>
<sequence>MKIRRGDIVTVELNPTKGSEQEGETRPCVVIQNDVGNRFSPTTVVAPFTKRYDPDDVYPFEVEVLSSETALDHDSVADLSQIRVVDTEARVKEKIGSVPSARMTRIDTAIKDSLGL</sequence>
<dbReference type="SUPFAM" id="SSF50118">
    <property type="entry name" value="Cell growth inhibitor/plasmid maintenance toxic component"/>
    <property type="match status" value="1"/>
</dbReference>
<dbReference type="GO" id="GO:0004521">
    <property type="term" value="F:RNA endonuclease activity"/>
    <property type="evidence" value="ECO:0007669"/>
    <property type="project" value="TreeGrafter"/>
</dbReference>
<dbReference type="EMBL" id="RKLV01000006">
    <property type="protein sequence ID" value="MCX2819084.1"/>
    <property type="molecule type" value="Genomic_DNA"/>
</dbReference>
<reference evidence="1" key="1">
    <citation type="submission" date="2022-09" db="EMBL/GenBank/DDBJ databases">
        <title>Haloadaptaus new haloarchaeum isolated from saline soil.</title>
        <authorList>
            <person name="Duran-Viseras A."/>
            <person name="Sanchez-Porro C."/>
            <person name="Ventosa A."/>
        </authorList>
    </citation>
    <scope>NUCLEOTIDE SEQUENCE</scope>
    <source>
        <strain evidence="1">F3-133</strain>
    </source>
</reference>
<dbReference type="RefSeq" id="WP_266087055.1">
    <property type="nucleotide sequence ID" value="NZ_RKLV01000006.1"/>
</dbReference>
<evidence type="ECO:0000313" key="2">
    <source>
        <dbReference type="Proteomes" id="UP001149411"/>
    </source>
</evidence>
<keyword evidence="2" id="KW-1185">Reference proteome</keyword>
<dbReference type="Proteomes" id="UP001149411">
    <property type="component" value="Unassembled WGS sequence"/>
</dbReference>
<dbReference type="GO" id="GO:0016075">
    <property type="term" value="P:rRNA catabolic process"/>
    <property type="evidence" value="ECO:0007669"/>
    <property type="project" value="TreeGrafter"/>
</dbReference>
<organism evidence="1 2">
    <name type="scientific">Halorutilus salinus</name>
    <dbReference type="NCBI Taxonomy" id="2487751"/>
    <lineage>
        <taxon>Archaea</taxon>
        <taxon>Methanobacteriati</taxon>
        <taxon>Methanobacteriota</taxon>
        <taxon>Stenosarchaea group</taxon>
        <taxon>Halobacteria</taxon>
        <taxon>Halorutilales</taxon>
        <taxon>Halorutilaceae</taxon>
        <taxon>Halorutilus</taxon>
    </lineage>
</organism>
<comment type="caution">
    <text evidence="1">The sequence shown here is derived from an EMBL/GenBank/DDBJ whole genome shotgun (WGS) entry which is preliminary data.</text>
</comment>
<dbReference type="InterPro" id="IPR003477">
    <property type="entry name" value="PemK-like"/>
</dbReference>
<protein>
    <submittedName>
        <fullName evidence="1">Type II toxin-antitoxin system PemK/MazF family toxin</fullName>
    </submittedName>
</protein>
<dbReference type="InterPro" id="IPR011067">
    <property type="entry name" value="Plasmid_toxin/cell-grow_inhib"/>
</dbReference>
<dbReference type="PIRSF" id="PIRSF033490">
    <property type="entry name" value="MazF"/>
    <property type="match status" value="1"/>
</dbReference>
<dbReference type="AlphaFoldDB" id="A0A9Q4C637"/>
<dbReference type="PANTHER" id="PTHR33988:SF2">
    <property type="entry name" value="ENDORIBONUCLEASE MAZF"/>
    <property type="match status" value="1"/>
</dbReference>
<dbReference type="GO" id="GO:0006402">
    <property type="term" value="P:mRNA catabolic process"/>
    <property type="evidence" value="ECO:0007669"/>
    <property type="project" value="TreeGrafter"/>
</dbReference>
<gene>
    <name evidence="1" type="ORF">EGH25_06930</name>
</gene>
<dbReference type="Gene3D" id="2.30.30.110">
    <property type="match status" value="1"/>
</dbReference>
<dbReference type="PANTHER" id="PTHR33988">
    <property type="entry name" value="ENDORIBONUCLEASE MAZF-RELATED"/>
    <property type="match status" value="1"/>
</dbReference>
<evidence type="ECO:0000313" key="1">
    <source>
        <dbReference type="EMBL" id="MCX2819084.1"/>
    </source>
</evidence>
<name>A0A9Q4C637_9EURY</name>
<accession>A0A9Q4C637</accession>